<dbReference type="Proteomes" id="UP000078559">
    <property type="component" value="Chromosome 10"/>
</dbReference>
<dbReference type="SUPFAM" id="SSF56112">
    <property type="entry name" value="Protein kinase-like (PK-like)"/>
    <property type="match status" value="1"/>
</dbReference>
<organism evidence="6 7">
    <name type="scientific">Cytospora mali</name>
    <name type="common">Apple Valsa canker fungus</name>
    <name type="synonym">Valsa mali</name>
    <dbReference type="NCBI Taxonomy" id="578113"/>
    <lineage>
        <taxon>Eukaryota</taxon>
        <taxon>Fungi</taxon>
        <taxon>Dikarya</taxon>
        <taxon>Ascomycota</taxon>
        <taxon>Pezizomycotina</taxon>
        <taxon>Sordariomycetes</taxon>
        <taxon>Sordariomycetidae</taxon>
        <taxon>Diaporthales</taxon>
        <taxon>Cytosporaceae</taxon>
        <taxon>Cytospora</taxon>
    </lineage>
</organism>
<comment type="catalytic activity">
    <reaction evidence="3">
        <text>L-seryl-[protein] + ATP = O-phospho-L-seryl-[protein] + ADP + H(+)</text>
        <dbReference type="Rhea" id="RHEA:17989"/>
        <dbReference type="Rhea" id="RHEA-COMP:9863"/>
        <dbReference type="Rhea" id="RHEA-COMP:11604"/>
        <dbReference type="ChEBI" id="CHEBI:15378"/>
        <dbReference type="ChEBI" id="CHEBI:29999"/>
        <dbReference type="ChEBI" id="CHEBI:30616"/>
        <dbReference type="ChEBI" id="CHEBI:83421"/>
        <dbReference type="ChEBI" id="CHEBI:456216"/>
        <dbReference type="EC" id="2.7.11.1"/>
    </reaction>
</comment>
<feature type="domain" description="Fungal-type protein kinase" evidence="5">
    <location>
        <begin position="264"/>
        <end position="676"/>
    </location>
</feature>
<evidence type="ECO:0000256" key="3">
    <source>
        <dbReference type="ARBA" id="ARBA00048679"/>
    </source>
</evidence>
<dbReference type="Gene3D" id="1.10.510.10">
    <property type="entry name" value="Transferase(Phosphotransferase) domain 1"/>
    <property type="match status" value="1"/>
</dbReference>
<feature type="region of interest" description="Disordered" evidence="4">
    <location>
        <begin position="497"/>
        <end position="546"/>
    </location>
</feature>
<dbReference type="GO" id="GO:0004674">
    <property type="term" value="F:protein serine/threonine kinase activity"/>
    <property type="evidence" value="ECO:0007669"/>
    <property type="project" value="UniProtKB-EC"/>
</dbReference>
<dbReference type="EC" id="2.7.11.1" evidence="1"/>
<dbReference type="Pfam" id="PF17667">
    <property type="entry name" value="Pkinase_fungal"/>
    <property type="match status" value="1"/>
</dbReference>
<name>A0A194WAE1_CYTMA</name>
<gene>
    <name evidence="6" type="ORF">VM1G_08895</name>
</gene>
<dbReference type="PANTHER" id="PTHR38248">
    <property type="entry name" value="FUNK1 6"/>
    <property type="match status" value="1"/>
</dbReference>
<dbReference type="AlphaFoldDB" id="A0A194WAE1"/>
<keyword evidence="6" id="KW-0418">Kinase</keyword>
<dbReference type="OrthoDB" id="5584477at2759"/>
<dbReference type="InterPro" id="IPR040976">
    <property type="entry name" value="Pkinase_fungal"/>
</dbReference>
<evidence type="ECO:0000313" key="6">
    <source>
        <dbReference type="EMBL" id="KUI73409.1"/>
    </source>
</evidence>
<accession>A0A194WAE1</accession>
<evidence type="ECO:0000256" key="4">
    <source>
        <dbReference type="SAM" id="MobiDB-lite"/>
    </source>
</evidence>
<dbReference type="PROSITE" id="PS00109">
    <property type="entry name" value="PROTEIN_KINASE_TYR"/>
    <property type="match status" value="1"/>
</dbReference>
<dbReference type="EMBL" id="CM003107">
    <property type="protein sequence ID" value="KUI73409.1"/>
    <property type="molecule type" value="Genomic_DNA"/>
</dbReference>
<evidence type="ECO:0000256" key="2">
    <source>
        <dbReference type="ARBA" id="ARBA00047899"/>
    </source>
</evidence>
<comment type="catalytic activity">
    <reaction evidence="2">
        <text>L-threonyl-[protein] + ATP = O-phospho-L-threonyl-[protein] + ADP + H(+)</text>
        <dbReference type="Rhea" id="RHEA:46608"/>
        <dbReference type="Rhea" id="RHEA-COMP:11060"/>
        <dbReference type="Rhea" id="RHEA-COMP:11605"/>
        <dbReference type="ChEBI" id="CHEBI:15378"/>
        <dbReference type="ChEBI" id="CHEBI:30013"/>
        <dbReference type="ChEBI" id="CHEBI:30616"/>
        <dbReference type="ChEBI" id="CHEBI:61977"/>
        <dbReference type="ChEBI" id="CHEBI:456216"/>
        <dbReference type="EC" id="2.7.11.1"/>
    </reaction>
</comment>
<evidence type="ECO:0000259" key="5">
    <source>
        <dbReference type="Pfam" id="PF17667"/>
    </source>
</evidence>
<evidence type="ECO:0000313" key="7">
    <source>
        <dbReference type="Proteomes" id="UP000078559"/>
    </source>
</evidence>
<reference evidence="6" key="1">
    <citation type="submission" date="2014-12" db="EMBL/GenBank/DDBJ databases">
        <title>Genome Sequence of Valsa Canker Pathogens Uncovers a Specific Adaption of Colonization on Woody Bark.</title>
        <authorList>
            <person name="Yin Z."/>
            <person name="Liu H."/>
            <person name="Gao X."/>
            <person name="Li Z."/>
            <person name="Song N."/>
            <person name="Ke X."/>
            <person name="Dai Q."/>
            <person name="Wu Y."/>
            <person name="Sun Y."/>
            <person name="Xu J.-R."/>
            <person name="Kang Z.K."/>
            <person name="Wang L."/>
            <person name="Huang L."/>
        </authorList>
    </citation>
    <scope>NUCLEOTIDE SEQUENCE [LARGE SCALE GENOMIC DNA]</scope>
    <source>
        <strain evidence="6">03-8</strain>
    </source>
</reference>
<protein>
    <recommendedName>
        <fullName evidence="1">non-specific serine/threonine protein kinase</fullName>
        <ecNumber evidence="1">2.7.11.1</ecNumber>
    </recommendedName>
</protein>
<keyword evidence="7" id="KW-1185">Reference proteome</keyword>
<dbReference type="InterPro" id="IPR011009">
    <property type="entry name" value="Kinase-like_dom_sf"/>
</dbReference>
<feature type="compositionally biased region" description="Polar residues" evidence="4">
    <location>
        <begin position="516"/>
        <end position="531"/>
    </location>
</feature>
<dbReference type="PANTHER" id="PTHR38248:SF2">
    <property type="entry name" value="FUNK1 11"/>
    <property type="match status" value="1"/>
</dbReference>
<proteinExistence type="predicted"/>
<sequence length="775" mass="87260">MDQSRSDIIQANPIGKHLDGFRASFKLVCEEKTISCTPDALDQLGREDLQNLSIGVILALLAVPASRLLRSSSGGKNLFNDLSRLNSSINSDEVDFDFDCILPLLKAVLAKKPDNEIWTKVYNAVTESTPPPRPVASSVQQTPWLHNTGSFVNTSEYRKYMDDILKEELGLMYVGIPGFSKAFFGGIAELEPVSKAVFDKCSEGPNPLYRGGWIGWPLDANEEAVLSWLQDLIEKLAVLAGTKTYRRPLAQPNTPIQGSTATRKIDICFVSDPEAEKETPRGRYHWSQILIPGELKSNPSQDISSKTWLDLGRYAREVFAAQDTRRFVLGFTICGSLMRLWEFDRLGGIASEQFDVNKDGLQFVSTILAFLWMDKQQLGFDPTVTTIKGQRFIDINREGRTERFIIDRLIRRAPCIAGRATTCWKARLENTTTQFVIKDSWQYTERDEEGELLQDATKKGVVNLARYYHHETVQVFNQDDDIRSNVHKGLDITKAKNYPSKSSVSSAPGALRRGRTNTAAGVKRSSSQTGATMPPSKRVHSDSSVKLTNELPLNRVHRRIILRDYGKPIYTASSPSALLAALEGCIEGHESLHNAGLLHRDISINNLMINEDEKNPSWTSFLIDLDLAIKEPREGTSGVKGLTGTRAFMAIGILLGEQHSFMHDLESFFWVLFWICIHYDGPYKGGVVPRFEKWNYINAVELASLKKGVISDENDFLKMAEDNFTPYYSSLTPWVNRLRRRIFPNGQRWHKPNAGLYSSIKEILREAQKDQDVVE</sequence>
<dbReference type="InterPro" id="IPR008266">
    <property type="entry name" value="Tyr_kinase_AS"/>
</dbReference>
<keyword evidence="6" id="KW-0808">Transferase</keyword>
<evidence type="ECO:0000256" key="1">
    <source>
        <dbReference type="ARBA" id="ARBA00012513"/>
    </source>
</evidence>